<protein>
    <submittedName>
        <fullName evidence="1">DUF6778 family protein</fullName>
    </submittedName>
</protein>
<reference evidence="2" key="1">
    <citation type="journal article" date="2019" name="Int. J. Syst. Evol. Microbiol.">
        <title>The Global Catalogue of Microorganisms (GCM) 10K type strain sequencing project: providing services to taxonomists for standard genome sequencing and annotation.</title>
        <authorList>
            <consortium name="The Broad Institute Genomics Platform"/>
            <consortium name="The Broad Institute Genome Sequencing Center for Infectious Disease"/>
            <person name="Wu L."/>
            <person name="Ma J."/>
        </authorList>
    </citation>
    <scope>NUCLEOTIDE SEQUENCE [LARGE SCALE GENOMIC DNA]</scope>
    <source>
        <strain evidence="2">CCUG 66188</strain>
    </source>
</reference>
<comment type="caution">
    <text evidence="1">The sequence shown here is derived from an EMBL/GenBank/DDBJ whole genome shotgun (WGS) entry which is preliminary data.</text>
</comment>
<dbReference type="Pfam" id="PF20569">
    <property type="entry name" value="DUF6778"/>
    <property type="match status" value="1"/>
</dbReference>
<proteinExistence type="predicted"/>
<evidence type="ECO:0000313" key="2">
    <source>
        <dbReference type="Proteomes" id="UP001596353"/>
    </source>
</evidence>
<evidence type="ECO:0000313" key="1">
    <source>
        <dbReference type="EMBL" id="MFC6759942.1"/>
    </source>
</evidence>
<sequence>MVLPQSLQVTAINVRVPESLKVSEANLFYPSADIVWRGEPIGNRHAQVQKIFEQAFLHGTKDMNGTVDVVLDVEVTRFHSVTEKTRYSVGGVHNMEFKLTVRSAETGLPLAPTREVEANLRAFGGKQAIDADRRGQTQKVRVSGYLAQVIRQELARPSV</sequence>
<gene>
    <name evidence="1" type="ORF">ACFQFQ_11275</name>
</gene>
<dbReference type="InterPro" id="IPR046705">
    <property type="entry name" value="DUF6778"/>
</dbReference>
<dbReference type="Proteomes" id="UP001596353">
    <property type="component" value="Unassembled WGS sequence"/>
</dbReference>
<dbReference type="EMBL" id="JBHSWG010000001">
    <property type="protein sequence ID" value="MFC6759942.1"/>
    <property type="molecule type" value="Genomic_DNA"/>
</dbReference>
<keyword evidence="2" id="KW-1185">Reference proteome</keyword>
<organism evidence="1 2">
    <name type="scientific">Sulfitobacter porphyrae</name>
    <dbReference type="NCBI Taxonomy" id="1246864"/>
    <lineage>
        <taxon>Bacteria</taxon>
        <taxon>Pseudomonadati</taxon>
        <taxon>Pseudomonadota</taxon>
        <taxon>Alphaproteobacteria</taxon>
        <taxon>Rhodobacterales</taxon>
        <taxon>Roseobacteraceae</taxon>
        <taxon>Sulfitobacter</taxon>
    </lineage>
</organism>
<name>A0ABW2B437_9RHOB</name>
<accession>A0ABW2B437</accession>